<protein>
    <submittedName>
        <fullName evidence="2">Uncharacterized protein</fullName>
    </submittedName>
</protein>
<name>A0AAW1NWK1_9CHLO</name>
<feature type="region of interest" description="Disordered" evidence="1">
    <location>
        <begin position="56"/>
        <end position="93"/>
    </location>
</feature>
<sequence length="178" mass="19380">MRPAALHSGVSGQTIPASCRLGCHLKQARLVVTLDQRHRRLGRGAAAQAVSKAELAQSQAGVSPPAKSLPQTSQPASDGVESNIGSGALPEDSRLRPIRRDLARAVDSLPKLPAHLQHMAGRPWVMAMQLRWVRANLVEEKLEKEAYVEQLQQQLTHAKFARTAMDSHAARLQNEIVA</sequence>
<evidence type="ECO:0000313" key="3">
    <source>
        <dbReference type="Proteomes" id="UP001465755"/>
    </source>
</evidence>
<gene>
    <name evidence="2" type="ORF">WJX73_007341</name>
</gene>
<dbReference type="EMBL" id="JALJOQ010000107">
    <property type="protein sequence ID" value="KAK9797410.1"/>
    <property type="molecule type" value="Genomic_DNA"/>
</dbReference>
<dbReference type="AlphaFoldDB" id="A0AAW1NWK1"/>
<dbReference type="Proteomes" id="UP001465755">
    <property type="component" value="Unassembled WGS sequence"/>
</dbReference>
<accession>A0AAW1NWK1</accession>
<evidence type="ECO:0000256" key="1">
    <source>
        <dbReference type="SAM" id="MobiDB-lite"/>
    </source>
</evidence>
<organism evidence="2 3">
    <name type="scientific">Symbiochloris irregularis</name>
    <dbReference type="NCBI Taxonomy" id="706552"/>
    <lineage>
        <taxon>Eukaryota</taxon>
        <taxon>Viridiplantae</taxon>
        <taxon>Chlorophyta</taxon>
        <taxon>core chlorophytes</taxon>
        <taxon>Trebouxiophyceae</taxon>
        <taxon>Trebouxiales</taxon>
        <taxon>Trebouxiaceae</taxon>
        <taxon>Symbiochloris</taxon>
    </lineage>
</organism>
<comment type="caution">
    <text evidence="2">The sequence shown here is derived from an EMBL/GenBank/DDBJ whole genome shotgun (WGS) entry which is preliminary data.</text>
</comment>
<evidence type="ECO:0000313" key="2">
    <source>
        <dbReference type="EMBL" id="KAK9797410.1"/>
    </source>
</evidence>
<proteinExistence type="predicted"/>
<reference evidence="2 3" key="1">
    <citation type="journal article" date="2024" name="Nat. Commun.">
        <title>Phylogenomics reveals the evolutionary origins of lichenization in chlorophyte algae.</title>
        <authorList>
            <person name="Puginier C."/>
            <person name="Libourel C."/>
            <person name="Otte J."/>
            <person name="Skaloud P."/>
            <person name="Haon M."/>
            <person name="Grisel S."/>
            <person name="Petersen M."/>
            <person name="Berrin J.G."/>
            <person name="Delaux P.M."/>
            <person name="Dal Grande F."/>
            <person name="Keller J."/>
        </authorList>
    </citation>
    <scope>NUCLEOTIDE SEQUENCE [LARGE SCALE GENOMIC DNA]</scope>
    <source>
        <strain evidence="2 3">SAG 2036</strain>
    </source>
</reference>
<keyword evidence="3" id="KW-1185">Reference proteome</keyword>